<keyword evidence="7" id="KW-0675">Receptor</keyword>
<dbReference type="Pfam" id="PF00001">
    <property type="entry name" value="7tm_1"/>
    <property type="match status" value="1"/>
</dbReference>
<keyword evidence="8" id="KW-0807">Transducer</keyword>
<dbReference type="eggNOG" id="KOG3656">
    <property type="taxonomic scope" value="Eukaryota"/>
</dbReference>
<dbReference type="PANTHER" id="PTHR24249">
    <property type="entry name" value="HISTAMINE RECEPTOR-RELATED G-PROTEIN COUPLED RECEPTOR"/>
    <property type="match status" value="1"/>
</dbReference>
<accession>A7SYD2</accession>
<protein>
    <recommendedName>
        <fullName evidence="10">G-protein coupled receptors family 1 profile domain-containing protein</fullName>
    </recommendedName>
</protein>
<reference evidence="11 12" key="1">
    <citation type="journal article" date="2007" name="Science">
        <title>Sea anemone genome reveals ancestral eumetazoan gene repertoire and genomic organization.</title>
        <authorList>
            <person name="Putnam N.H."/>
            <person name="Srivastava M."/>
            <person name="Hellsten U."/>
            <person name="Dirks B."/>
            <person name="Chapman J."/>
            <person name="Salamov A."/>
            <person name="Terry A."/>
            <person name="Shapiro H."/>
            <person name="Lindquist E."/>
            <person name="Kapitonov V.V."/>
            <person name="Jurka J."/>
            <person name="Genikhovich G."/>
            <person name="Grigoriev I.V."/>
            <person name="Lucas S.M."/>
            <person name="Steele R.E."/>
            <person name="Finnerty J.R."/>
            <person name="Technau U."/>
            <person name="Martindale M.Q."/>
            <person name="Rokhsar D.S."/>
        </authorList>
    </citation>
    <scope>NUCLEOTIDE SEQUENCE [LARGE SCALE GENOMIC DNA]</scope>
    <source>
        <strain evidence="12">CH2 X CH6</strain>
    </source>
</reference>
<dbReference type="CDD" id="cd00637">
    <property type="entry name" value="7tm_classA_rhodopsin-like"/>
    <property type="match status" value="1"/>
</dbReference>
<evidence type="ECO:0000256" key="3">
    <source>
        <dbReference type="ARBA" id="ARBA00022692"/>
    </source>
</evidence>
<evidence type="ECO:0000259" key="10">
    <source>
        <dbReference type="PROSITE" id="PS50262"/>
    </source>
</evidence>
<evidence type="ECO:0000256" key="5">
    <source>
        <dbReference type="ARBA" id="ARBA00023040"/>
    </source>
</evidence>
<dbReference type="Gene3D" id="1.20.1070.10">
    <property type="entry name" value="Rhodopsin 7-helix transmembrane proteins"/>
    <property type="match status" value="1"/>
</dbReference>
<dbReference type="PANTHER" id="PTHR24249:SF372">
    <property type="entry name" value="G-PROTEIN COUPLED RECEPTORS FAMILY 1 PROFILE DOMAIN-CONTAINING PROTEIN"/>
    <property type="match status" value="1"/>
</dbReference>
<dbReference type="STRING" id="45351.A7SYD2"/>
<dbReference type="PRINTS" id="PR00237">
    <property type="entry name" value="GPCRRHODOPSN"/>
</dbReference>
<feature type="transmembrane region" description="Helical" evidence="9">
    <location>
        <begin position="114"/>
        <end position="135"/>
    </location>
</feature>
<feature type="domain" description="G-protein coupled receptors family 1 profile" evidence="10">
    <location>
        <begin position="52"/>
        <end position="303"/>
    </location>
</feature>
<evidence type="ECO:0000256" key="1">
    <source>
        <dbReference type="ARBA" id="ARBA00004651"/>
    </source>
</evidence>
<dbReference type="SUPFAM" id="SSF81321">
    <property type="entry name" value="Family A G protein-coupled receptor-like"/>
    <property type="match status" value="1"/>
</dbReference>
<evidence type="ECO:0000256" key="2">
    <source>
        <dbReference type="ARBA" id="ARBA00022475"/>
    </source>
</evidence>
<evidence type="ECO:0000313" key="11">
    <source>
        <dbReference type="EMBL" id="EDO31280.1"/>
    </source>
</evidence>
<keyword evidence="6 9" id="KW-0472">Membrane</keyword>
<dbReference type="HOGENOM" id="CLU_009579_14_1_1"/>
<keyword evidence="4 9" id="KW-1133">Transmembrane helix</keyword>
<feature type="transmembrane region" description="Helical" evidence="9">
    <location>
        <begin position="72"/>
        <end position="94"/>
    </location>
</feature>
<dbReference type="GO" id="GO:0007186">
    <property type="term" value="P:G protein-coupled receptor signaling pathway"/>
    <property type="evidence" value="ECO:0000318"/>
    <property type="project" value="GO_Central"/>
</dbReference>
<feature type="transmembrane region" description="Helical" evidence="9">
    <location>
        <begin position="182"/>
        <end position="201"/>
    </location>
</feature>
<dbReference type="AlphaFoldDB" id="A7SYD2"/>
<evidence type="ECO:0000256" key="7">
    <source>
        <dbReference type="ARBA" id="ARBA00023170"/>
    </source>
</evidence>
<keyword evidence="12" id="KW-1185">Reference proteome</keyword>
<dbReference type="GO" id="GO:0001609">
    <property type="term" value="F:G protein-coupled adenosine receptor activity"/>
    <property type="evidence" value="ECO:0000318"/>
    <property type="project" value="GO_Central"/>
</dbReference>
<dbReference type="InterPro" id="IPR017452">
    <property type="entry name" value="GPCR_Rhodpsn_7TM"/>
</dbReference>
<evidence type="ECO:0000256" key="8">
    <source>
        <dbReference type="ARBA" id="ARBA00023224"/>
    </source>
</evidence>
<evidence type="ECO:0000256" key="6">
    <source>
        <dbReference type="ARBA" id="ARBA00023136"/>
    </source>
</evidence>
<dbReference type="OMA" id="VQIWSMT"/>
<sequence length="375" mass="42868">MKERGGPDNETFYHYKQCYFLDTEADFTGEYSTTYIAIIVINSLAFLPTIFGNVLIILGIWLIPVLQTPSNIILVGLACSDLGVGLIVPALNIARIVPKLNGAHFNSWCTVQVAYTFFGVMFCGVSFLTVAALSIDKYLALHWHLRYAGIVTTKRIIYILVSFWFVFAAMSTVQIWSMTLYRISVCIVLAIFLIGTSFTYFRIYRVLRRHSVQIQSQSQAASNLEGPSTLNMARYRKSVKSMFLVYCLFLLCYIPYICVQTIILIIDMNGSYGNARDYRTFYVAVDCTETIVILNSLTNPVIYCWRMRDVCVIWSLSLCLEIQGMNERIMTTNSWSVLKRMSKLSGKLSRQLILSRIHFIQKLLLIQPVFILIFE</sequence>
<proteinExistence type="predicted"/>
<gene>
    <name evidence="11" type="ORF">NEMVEDRAFT_v1g219451</name>
</gene>
<dbReference type="PROSITE" id="PS50262">
    <property type="entry name" value="G_PROTEIN_RECEP_F1_2"/>
    <property type="match status" value="1"/>
</dbReference>
<evidence type="ECO:0000313" key="12">
    <source>
        <dbReference type="Proteomes" id="UP000001593"/>
    </source>
</evidence>
<keyword evidence="3 9" id="KW-0812">Transmembrane</keyword>
<keyword evidence="5" id="KW-0297">G-protein coupled receptor</keyword>
<name>A7SYD2_NEMVE</name>
<keyword evidence="2" id="KW-1003">Cell membrane</keyword>
<feature type="transmembrane region" description="Helical" evidence="9">
    <location>
        <begin position="156"/>
        <end position="176"/>
    </location>
</feature>
<dbReference type="InterPro" id="IPR000276">
    <property type="entry name" value="GPCR_Rhodpsn"/>
</dbReference>
<organism evidence="11 12">
    <name type="scientific">Nematostella vectensis</name>
    <name type="common">Starlet sea anemone</name>
    <dbReference type="NCBI Taxonomy" id="45351"/>
    <lineage>
        <taxon>Eukaryota</taxon>
        <taxon>Metazoa</taxon>
        <taxon>Cnidaria</taxon>
        <taxon>Anthozoa</taxon>
        <taxon>Hexacorallia</taxon>
        <taxon>Actiniaria</taxon>
        <taxon>Edwardsiidae</taxon>
        <taxon>Nematostella</taxon>
    </lineage>
</organism>
<feature type="transmembrane region" description="Helical" evidence="9">
    <location>
        <begin position="353"/>
        <end position="374"/>
    </location>
</feature>
<feature type="transmembrane region" description="Helical" evidence="9">
    <location>
        <begin position="35"/>
        <end position="63"/>
    </location>
</feature>
<dbReference type="EMBL" id="DS469917">
    <property type="protein sequence ID" value="EDO31280.1"/>
    <property type="molecule type" value="Genomic_DNA"/>
</dbReference>
<feature type="transmembrane region" description="Helical" evidence="9">
    <location>
        <begin position="243"/>
        <end position="266"/>
    </location>
</feature>
<dbReference type="PhylomeDB" id="A7SYD2"/>
<comment type="subcellular location">
    <subcellularLocation>
        <location evidence="1">Cell membrane</location>
        <topology evidence="1">Multi-pass membrane protein</topology>
    </subcellularLocation>
</comment>
<evidence type="ECO:0000256" key="9">
    <source>
        <dbReference type="SAM" id="Phobius"/>
    </source>
</evidence>
<evidence type="ECO:0000256" key="4">
    <source>
        <dbReference type="ARBA" id="ARBA00022989"/>
    </source>
</evidence>
<feature type="transmembrane region" description="Helical" evidence="9">
    <location>
        <begin position="278"/>
        <end position="298"/>
    </location>
</feature>
<dbReference type="InParanoid" id="A7SYD2"/>
<dbReference type="InterPro" id="IPR050569">
    <property type="entry name" value="TAAR"/>
</dbReference>
<dbReference type="GO" id="GO:0005886">
    <property type="term" value="C:plasma membrane"/>
    <property type="evidence" value="ECO:0000318"/>
    <property type="project" value="GO_Central"/>
</dbReference>
<dbReference type="Proteomes" id="UP000001593">
    <property type="component" value="Unassembled WGS sequence"/>
</dbReference>